<protein>
    <submittedName>
        <fullName evidence="5">Oxidoreductase, aldo/keto reductase family protein</fullName>
    </submittedName>
</protein>
<organism evidence="5 6">
    <name type="scientific">Limosilactobacillus coleohominis 101-4-CHN</name>
    <dbReference type="NCBI Taxonomy" id="575594"/>
    <lineage>
        <taxon>Bacteria</taxon>
        <taxon>Bacillati</taxon>
        <taxon>Bacillota</taxon>
        <taxon>Bacilli</taxon>
        <taxon>Lactobacillales</taxon>
        <taxon>Lactobacillaceae</taxon>
        <taxon>Limosilactobacillus</taxon>
    </lineage>
</organism>
<dbReference type="InterPro" id="IPR023210">
    <property type="entry name" value="NADP_OxRdtase_dom"/>
</dbReference>
<proteinExistence type="inferred from homology"/>
<dbReference type="InterPro" id="IPR020471">
    <property type="entry name" value="AKR"/>
</dbReference>
<dbReference type="eggNOG" id="COG0656">
    <property type="taxonomic scope" value="Bacteria"/>
</dbReference>
<dbReference type="EMBL" id="GG698802">
    <property type="protein sequence ID" value="EEU30721.1"/>
    <property type="molecule type" value="Genomic_DNA"/>
</dbReference>
<comment type="similarity">
    <text evidence="1">Belongs to the aldo/keto reductase family.</text>
</comment>
<dbReference type="Pfam" id="PF00248">
    <property type="entry name" value="Aldo_ket_red"/>
    <property type="match status" value="1"/>
</dbReference>
<dbReference type="SUPFAM" id="SSF51430">
    <property type="entry name" value="NAD(P)-linked oxidoreductase"/>
    <property type="match status" value="1"/>
</dbReference>
<dbReference type="RefSeq" id="WP_006915865.1">
    <property type="nucleotide sequence ID" value="NZ_GG698802.1"/>
</dbReference>
<evidence type="ECO:0000313" key="6">
    <source>
        <dbReference type="Proteomes" id="UP000003987"/>
    </source>
</evidence>
<dbReference type="Proteomes" id="UP000003987">
    <property type="component" value="Unassembled WGS sequence"/>
</dbReference>
<dbReference type="Gene3D" id="3.20.20.100">
    <property type="entry name" value="NADP-dependent oxidoreductase domain"/>
    <property type="match status" value="1"/>
</dbReference>
<dbReference type="CDD" id="cd19071">
    <property type="entry name" value="AKR_AKR1-5-like"/>
    <property type="match status" value="1"/>
</dbReference>
<dbReference type="PANTHER" id="PTHR43827:SF3">
    <property type="entry name" value="NADP-DEPENDENT OXIDOREDUCTASE DOMAIN-CONTAINING PROTEIN"/>
    <property type="match status" value="1"/>
</dbReference>
<dbReference type="AlphaFoldDB" id="C7XTW0"/>
<dbReference type="STRING" id="575594.HMPREF0501_00126"/>
<keyword evidence="2" id="KW-0521">NADP</keyword>
<dbReference type="InterPro" id="IPR036812">
    <property type="entry name" value="NAD(P)_OxRdtase_dom_sf"/>
</dbReference>
<dbReference type="OrthoDB" id="9804790at2"/>
<feature type="domain" description="NADP-dependent oxidoreductase" evidence="4">
    <location>
        <begin position="65"/>
        <end position="239"/>
    </location>
</feature>
<evidence type="ECO:0000256" key="1">
    <source>
        <dbReference type="ARBA" id="ARBA00007905"/>
    </source>
</evidence>
<dbReference type="PRINTS" id="PR00069">
    <property type="entry name" value="ALDKETRDTASE"/>
</dbReference>
<evidence type="ECO:0000259" key="4">
    <source>
        <dbReference type="Pfam" id="PF00248"/>
    </source>
</evidence>
<dbReference type="HOGENOM" id="CLU_023205_0_1_9"/>
<name>C7XTW0_9LACO</name>
<accession>C7XTW0</accession>
<evidence type="ECO:0000313" key="5">
    <source>
        <dbReference type="EMBL" id="EEU30721.1"/>
    </source>
</evidence>
<reference evidence="5 6" key="1">
    <citation type="submission" date="2009-06" db="EMBL/GenBank/DDBJ databases">
        <title>The Genome Sequence of Lactobacillus coleohominis strain 101-4-CHN.</title>
        <authorList>
            <consortium name="The Broad Institute Genome Sequencing Platform"/>
            <person name="Ward D."/>
            <person name="Young S.K."/>
            <person name="Zeng Q."/>
            <person name="Koehrsen M."/>
            <person name="Alvarado L."/>
            <person name="Berlin A."/>
            <person name="Borenstein D."/>
            <person name="Chen Z."/>
            <person name="Engels R."/>
            <person name="Freedman E."/>
            <person name="Gellesch M."/>
            <person name="Goldberg J."/>
            <person name="Griggs A."/>
            <person name="Gujja S."/>
            <person name="Heiman D."/>
            <person name="Hepburn T."/>
            <person name="Howarth C."/>
            <person name="Jen D."/>
            <person name="Larson L."/>
            <person name="Lewis B."/>
            <person name="Mehta T."/>
            <person name="Park D."/>
            <person name="Pearson M."/>
            <person name="Roberts A."/>
            <person name="Saif S."/>
            <person name="Shea T."/>
            <person name="Shenoy N."/>
            <person name="Sisk P."/>
            <person name="Stolte C."/>
            <person name="Sykes S."/>
            <person name="Walk T."/>
            <person name="White J."/>
            <person name="Yandava C."/>
            <person name="Liu Y."/>
            <person name="Xu Q."/>
            <person name="Lander E."/>
            <person name="Nusbaum C."/>
            <person name="Galagan J."/>
            <person name="Birren B."/>
        </authorList>
    </citation>
    <scope>NUCLEOTIDE SEQUENCE [LARGE SCALE GENOMIC DNA]</scope>
    <source>
        <strain evidence="5 6">101-4-CHN</strain>
    </source>
</reference>
<dbReference type="PANTHER" id="PTHR43827">
    <property type="entry name" value="2,5-DIKETO-D-GLUCONIC ACID REDUCTASE"/>
    <property type="match status" value="1"/>
</dbReference>
<evidence type="ECO:0000256" key="3">
    <source>
        <dbReference type="ARBA" id="ARBA00023002"/>
    </source>
</evidence>
<dbReference type="GO" id="GO:0016616">
    <property type="term" value="F:oxidoreductase activity, acting on the CH-OH group of donors, NAD or NADP as acceptor"/>
    <property type="evidence" value="ECO:0007669"/>
    <property type="project" value="UniProtKB-ARBA"/>
</dbReference>
<keyword evidence="6" id="KW-1185">Reference proteome</keyword>
<gene>
    <name evidence="5" type="ORF">HMPREF0501_00126</name>
</gene>
<keyword evidence="3" id="KW-0560">Oxidoreductase</keyword>
<sequence length="246" mass="27829">MPQNIKLRNGCLMPQLAIGTAFFDDPEVVRQSIVTAFQIGYRHVAVDQDFAGIAGVNSTIHMAGLDREQVFITSKLSIEAVKHYGIKKTIDRLLNSLETSYVDALLMRNLRSTGKNIEAWHKMIQVLQKGQARAIGVVDFNQDELQKLMNSTDETPMIDQYIVKIGNTPSSLLDFCKEHNITVEAYSPVMYGLLLRAPIVGQLARKYQVSVNQLCIWYVVQQGLAVWRQTTNADHMIENWQIDFSI</sequence>
<evidence type="ECO:0000256" key="2">
    <source>
        <dbReference type="ARBA" id="ARBA00022857"/>
    </source>
</evidence>